<dbReference type="NCBIfam" id="TIGR02937">
    <property type="entry name" value="sigma70-ECF"/>
    <property type="match status" value="1"/>
</dbReference>
<keyword evidence="3" id="KW-0238">DNA-binding</keyword>
<sequence length="244" mass="26472">MAELPASDPLRAGLRNEVVLALLPVVRNIANRHAAAVPAAREELVQVGTVGLITAIDRWDPELSPDDVLGYVVPCVRGEMLRHFRDRTWAVRVSRRLKDLSVAINQALGPLAQSLGRPPKPSELAERIGVDVAEVVEALEAQDSRHATSLDALLDPETGTGDRFGGPDPALDHVEDLHALGPLLDALPERERTILMLRFFGNRTQTQIATQLGISQMHVSRLLTRTLRELRGALLGDGMAVGPA</sequence>
<evidence type="ECO:0000313" key="6">
    <source>
        <dbReference type="EMBL" id="MCO1658638.1"/>
    </source>
</evidence>
<dbReference type="Proteomes" id="UP001165283">
    <property type="component" value="Unassembled WGS sequence"/>
</dbReference>
<dbReference type="InterPro" id="IPR036388">
    <property type="entry name" value="WH-like_DNA-bd_sf"/>
</dbReference>
<organism evidence="6 7">
    <name type="scientific">Pseudonocardia humida</name>
    <dbReference type="NCBI Taxonomy" id="2800819"/>
    <lineage>
        <taxon>Bacteria</taxon>
        <taxon>Bacillati</taxon>
        <taxon>Actinomycetota</taxon>
        <taxon>Actinomycetes</taxon>
        <taxon>Pseudonocardiales</taxon>
        <taxon>Pseudonocardiaceae</taxon>
        <taxon>Pseudonocardia</taxon>
    </lineage>
</organism>
<dbReference type="InterPro" id="IPR007624">
    <property type="entry name" value="RNA_pol_sigma70_r3"/>
</dbReference>
<evidence type="ECO:0000256" key="2">
    <source>
        <dbReference type="ARBA" id="ARBA00023082"/>
    </source>
</evidence>
<proteinExistence type="predicted"/>
<dbReference type="EMBL" id="JAGSOV010000057">
    <property type="protein sequence ID" value="MCO1658638.1"/>
    <property type="molecule type" value="Genomic_DNA"/>
</dbReference>
<dbReference type="InterPro" id="IPR000943">
    <property type="entry name" value="RNA_pol_sigma70"/>
</dbReference>
<evidence type="ECO:0000256" key="1">
    <source>
        <dbReference type="ARBA" id="ARBA00023015"/>
    </source>
</evidence>
<dbReference type="PROSITE" id="PS00715">
    <property type="entry name" value="SIGMA70_1"/>
    <property type="match status" value="1"/>
</dbReference>
<comment type="caution">
    <text evidence="6">The sequence shown here is derived from an EMBL/GenBank/DDBJ whole genome shotgun (WGS) entry which is preliminary data.</text>
</comment>
<dbReference type="InterPro" id="IPR013325">
    <property type="entry name" value="RNA_pol_sigma_r2"/>
</dbReference>
<name>A0ABT1A6V5_9PSEU</name>
<dbReference type="InterPro" id="IPR014284">
    <property type="entry name" value="RNA_pol_sigma-70_dom"/>
</dbReference>
<dbReference type="PANTHER" id="PTHR30385">
    <property type="entry name" value="SIGMA FACTOR F FLAGELLAR"/>
    <property type="match status" value="1"/>
</dbReference>
<dbReference type="Pfam" id="PF04539">
    <property type="entry name" value="Sigma70_r3"/>
    <property type="match status" value="1"/>
</dbReference>
<evidence type="ECO:0000313" key="7">
    <source>
        <dbReference type="Proteomes" id="UP001165283"/>
    </source>
</evidence>
<dbReference type="Pfam" id="PF04545">
    <property type="entry name" value="Sigma70_r4"/>
    <property type="match status" value="1"/>
</dbReference>
<dbReference type="InterPro" id="IPR007630">
    <property type="entry name" value="RNA_pol_sigma70_r4"/>
</dbReference>
<dbReference type="PRINTS" id="PR00046">
    <property type="entry name" value="SIGMA70FCT"/>
</dbReference>
<evidence type="ECO:0000256" key="4">
    <source>
        <dbReference type="ARBA" id="ARBA00023163"/>
    </source>
</evidence>
<evidence type="ECO:0000256" key="3">
    <source>
        <dbReference type="ARBA" id="ARBA00023125"/>
    </source>
</evidence>
<keyword evidence="1" id="KW-0805">Transcription regulation</keyword>
<dbReference type="Pfam" id="PF04542">
    <property type="entry name" value="Sigma70_r2"/>
    <property type="match status" value="1"/>
</dbReference>
<gene>
    <name evidence="6" type="ORF">KDL28_26585</name>
</gene>
<accession>A0ABT1A6V5</accession>
<dbReference type="CDD" id="cd06171">
    <property type="entry name" value="Sigma70_r4"/>
    <property type="match status" value="1"/>
</dbReference>
<dbReference type="InterPro" id="IPR007627">
    <property type="entry name" value="RNA_pol_sigma70_r2"/>
</dbReference>
<reference evidence="6" key="1">
    <citation type="submission" date="2021-04" db="EMBL/GenBank/DDBJ databases">
        <title>Pseudonocardia sp. nov., isolated from sandy soil of mangrove forest.</title>
        <authorList>
            <person name="Zan Z."/>
            <person name="Huang R."/>
            <person name="Liu W."/>
        </authorList>
    </citation>
    <scope>NUCLEOTIDE SEQUENCE</scope>
    <source>
        <strain evidence="6">S2-4</strain>
    </source>
</reference>
<keyword evidence="7" id="KW-1185">Reference proteome</keyword>
<evidence type="ECO:0000259" key="5">
    <source>
        <dbReference type="PROSITE" id="PS00715"/>
    </source>
</evidence>
<dbReference type="Gene3D" id="1.10.10.10">
    <property type="entry name" value="Winged helix-like DNA-binding domain superfamily/Winged helix DNA-binding domain"/>
    <property type="match status" value="2"/>
</dbReference>
<dbReference type="SUPFAM" id="SSF88659">
    <property type="entry name" value="Sigma3 and sigma4 domains of RNA polymerase sigma factors"/>
    <property type="match status" value="2"/>
</dbReference>
<keyword evidence="2" id="KW-0731">Sigma factor</keyword>
<feature type="domain" description="RNA polymerase sigma-70" evidence="5">
    <location>
        <begin position="43"/>
        <end position="56"/>
    </location>
</feature>
<dbReference type="InterPro" id="IPR013324">
    <property type="entry name" value="RNA_pol_sigma_r3/r4-like"/>
</dbReference>
<keyword evidence="4" id="KW-0804">Transcription</keyword>
<protein>
    <submittedName>
        <fullName evidence="6">Sigma-70 family RNA polymerase sigma factor</fullName>
    </submittedName>
</protein>
<dbReference type="Gene3D" id="1.10.1740.10">
    <property type="match status" value="1"/>
</dbReference>
<dbReference type="SUPFAM" id="SSF88946">
    <property type="entry name" value="Sigma2 domain of RNA polymerase sigma factors"/>
    <property type="match status" value="1"/>
</dbReference>
<dbReference type="PANTHER" id="PTHR30385:SF4">
    <property type="entry name" value="RNA POLYMERASE SIGMA-E FACTOR"/>
    <property type="match status" value="1"/>
</dbReference>